<protein>
    <submittedName>
        <fullName evidence="3">Acyl-CoA dehydrogenase</fullName>
    </submittedName>
</protein>
<dbReference type="PIRSF" id="PIRSF016578">
    <property type="entry name" value="HsaA"/>
    <property type="match status" value="1"/>
</dbReference>
<dbReference type="InterPro" id="IPR013107">
    <property type="entry name" value="Acyl-CoA_DH_C"/>
</dbReference>
<dbReference type="SUPFAM" id="SSF56645">
    <property type="entry name" value="Acyl-CoA dehydrogenase NM domain-like"/>
    <property type="match status" value="1"/>
</dbReference>
<dbReference type="Pfam" id="PF08028">
    <property type="entry name" value="Acyl-CoA_dh_2"/>
    <property type="match status" value="1"/>
</dbReference>
<dbReference type="InterPro" id="IPR009100">
    <property type="entry name" value="AcylCoA_DH/oxidase_NM_dom_sf"/>
</dbReference>
<keyword evidence="1" id="KW-0560">Oxidoreductase</keyword>
<dbReference type="InterPro" id="IPR037069">
    <property type="entry name" value="AcylCoA_DH/ox_N_sf"/>
</dbReference>
<dbReference type="SUPFAM" id="SSF47203">
    <property type="entry name" value="Acyl-CoA dehydrogenase C-terminal domain-like"/>
    <property type="match status" value="1"/>
</dbReference>
<dbReference type="GO" id="GO:0016627">
    <property type="term" value="F:oxidoreductase activity, acting on the CH-CH group of donors"/>
    <property type="evidence" value="ECO:0007669"/>
    <property type="project" value="InterPro"/>
</dbReference>
<keyword evidence="4" id="KW-1185">Reference proteome</keyword>
<evidence type="ECO:0000313" key="3">
    <source>
        <dbReference type="EMBL" id="WGH92207.1"/>
    </source>
</evidence>
<dbReference type="GO" id="GO:0050660">
    <property type="term" value="F:flavin adenine dinucleotide binding"/>
    <property type="evidence" value="ECO:0007669"/>
    <property type="project" value="InterPro"/>
</dbReference>
<name>A0AAJ6AHN3_9MICC</name>
<dbReference type="Gene3D" id="2.40.110.10">
    <property type="entry name" value="Butyryl-CoA Dehydrogenase, subunit A, domain 2"/>
    <property type="match status" value="1"/>
</dbReference>
<dbReference type="EMBL" id="CP122566">
    <property type="protein sequence ID" value="WGH92207.1"/>
    <property type="molecule type" value="Genomic_DNA"/>
</dbReference>
<evidence type="ECO:0000259" key="2">
    <source>
        <dbReference type="Pfam" id="PF08028"/>
    </source>
</evidence>
<dbReference type="InterPro" id="IPR046373">
    <property type="entry name" value="Acyl-CoA_Oxase/DH_mid-dom_sf"/>
</dbReference>
<evidence type="ECO:0000313" key="4">
    <source>
        <dbReference type="Proteomes" id="UP001224674"/>
    </source>
</evidence>
<evidence type="ECO:0000256" key="1">
    <source>
        <dbReference type="ARBA" id="ARBA00023002"/>
    </source>
</evidence>
<dbReference type="Proteomes" id="UP001224674">
    <property type="component" value="Chromosome"/>
</dbReference>
<dbReference type="AlphaFoldDB" id="A0AAJ6AHN3"/>
<organism evidence="3 4">
    <name type="scientific">Auritidibacter ignavus</name>
    <dbReference type="NCBI Taxonomy" id="678932"/>
    <lineage>
        <taxon>Bacteria</taxon>
        <taxon>Bacillati</taxon>
        <taxon>Actinomycetota</taxon>
        <taxon>Actinomycetes</taxon>
        <taxon>Micrococcales</taxon>
        <taxon>Micrococcaceae</taxon>
        <taxon>Auritidibacter</taxon>
    </lineage>
</organism>
<dbReference type="InterPro" id="IPR036250">
    <property type="entry name" value="AcylCo_DH-like_C"/>
</dbReference>
<reference evidence="3 4" key="1">
    <citation type="submission" date="2023-03" db="EMBL/GenBank/DDBJ databases">
        <title>Complete genome sequences of several Auritidibacter ignavus strains isolated from ear infections.</title>
        <authorList>
            <person name="Baehr T."/>
            <person name="Baumhoegger A.M."/>
        </authorList>
    </citation>
    <scope>NUCLEOTIDE SEQUENCE [LARGE SCALE GENOMIC DNA]</scope>
    <source>
        <strain evidence="3 4">BABAE-6</strain>
    </source>
</reference>
<dbReference type="Gene3D" id="1.20.140.10">
    <property type="entry name" value="Butyryl-CoA Dehydrogenase, subunit A, domain 3"/>
    <property type="match status" value="1"/>
</dbReference>
<accession>A0AAJ6AHN3</accession>
<proteinExistence type="predicted"/>
<gene>
    <name evidence="3" type="ORF">QDX21_07660</name>
</gene>
<feature type="domain" description="Acyl-CoA dehydrogenase C-terminal" evidence="2">
    <location>
        <begin position="253"/>
        <end position="391"/>
    </location>
</feature>
<dbReference type="RefSeq" id="WP_279674424.1">
    <property type="nucleotide sequence ID" value="NZ_CP122566.1"/>
</dbReference>
<sequence>MSYAHFSRQFRQLFDEIGRGDRAREAGRHLPIIPLEQLRDAGLGAITVPRQDPQQPVASFETVLRLMMDLATEDVNVAHMWRSHVVFIEYLRAVTTSSEMQQWWHRIDQGEWGGSALSATMDQVSQPTTVSADEVGNLTVSGTKYYSTGTLASTWTMVGVDRDHDLALKRARQRRRHGESGVRVEDCLSAVAVVAVKQPRVRVRDDWDGFGQRLTATGSLIMKDALAEAVYDRPGDSRRGILNVMLEVTLLALQAGIARAALRDGMAALQQRTRVFNTSTGSTPREDDQLLGIVGELSAKSALCEQAVRAIGAQLDEAVVAQEATDAGRQETQPGSGWIETLVASQRAAITVPSLALEVCTGIFDVLGASATSTGLALDRHWRNARTLATHDPSVFKARMVGDWEVNGTVPSTYLAQNR</sequence>
<dbReference type="Gene3D" id="1.10.540.10">
    <property type="entry name" value="Acyl-CoA dehydrogenase/oxidase, N-terminal domain"/>
    <property type="match status" value="1"/>
</dbReference>